<dbReference type="Proteomes" id="UP000218231">
    <property type="component" value="Unassembled WGS sequence"/>
</dbReference>
<dbReference type="OrthoDB" id="270584at2759"/>
<organism evidence="1 2">
    <name type="scientific">Diploscapter pachys</name>
    <dbReference type="NCBI Taxonomy" id="2018661"/>
    <lineage>
        <taxon>Eukaryota</taxon>
        <taxon>Metazoa</taxon>
        <taxon>Ecdysozoa</taxon>
        <taxon>Nematoda</taxon>
        <taxon>Chromadorea</taxon>
        <taxon>Rhabditida</taxon>
        <taxon>Rhabditina</taxon>
        <taxon>Rhabditomorpha</taxon>
        <taxon>Rhabditoidea</taxon>
        <taxon>Rhabditidae</taxon>
        <taxon>Diploscapter</taxon>
    </lineage>
</organism>
<gene>
    <name evidence="1" type="ORF">WR25_19087</name>
</gene>
<dbReference type="EMBL" id="LIAE01007377">
    <property type="protein sequence ID" value="PAV79710.1"/>
    <property type="molecule type" value="Genomic_DNA"/>
</dbReference>
<protein>
    <submittedName>
        <fullName evidence="1">Uncharacterized protein</fullName>
    </submittedName>
</protein>
<reference evidence="1 2" key="1">
    <citation type="journal article" date="2017" name="Curr. Biol.">
        <title>Genome architecture and evolution of a unichromosomal asexual nematode.</title>
        <authorList>
            <person name="Fradin H."/>
            <person name="Zegar C."/>
            <person name="Gutwein M."/>
            <person name="Lucas J."/>
            <person name="Kovtun M."/>
            <person name="Corcoran D."/>
            <person name="Baugh L.R."/>
            <person name="Kiontke K."/>
            <person name="Gunsalus K."/>
            <person name="Fitch D.H."/>
            <person name="Piano F."/>
        </authorList>
    </citation>
    <scope>NUCLEOTIDE SEQUENCE [LARGE SCALE GENOMIC DNA]</scope>
    <source>
        <strain evidence="1">PF1309</strain>
    </source>
</reference>
<keyword evidence="2" id="KW-1185">Reference proteome</keyword>
<evidence type="ECO:0000313" key="2">
    <source>
        <dbReference type="Proteomes" id="UP000218231"/>
    </source>
</evidence>
<proteinExistence type="predicted"/>
<sequence>MTSLQRLISTEFTTPLINSLHHGIRQETSRGETVQGSGQEQVVYVLLHRQPGVRWRGGRDVTYDCLFSGFFEGDLSNIFHGTDGVLVLAIYDEIQKFL</sequence>
<evidence type="ECO:0000313" key="1">
    <source>
        <dbReference type="EMBL" id="PAV79710.1"/>
    </source>
</evidence>
<name>A0A2A2L0N8_9BILA</name>
<comment type="caution">
    <text evidence="1">The sequence shown here is derived from an EMBL/GenBank/DDBJ whole genome shotgun (WGS) entry which is preliminary data.</text>
</comment>
<dbReference type="AlphaFoldDB" id="A0A2A2L0N8"/>
<dbReference type="STRING" id="2018661.A0A2A2L0N8"/>
<accession>A0A2A2L0N8</accession>